<feature type="transmembrane region" description="Helical" evidence="1">
    <location>
        <begin position="246"/>
        <end position="264"/>
    </location>
</feature>
<feature type="transmembrane region" description="Helical" evidence="1">
    <location>
        <begin position="303"/>
        <end position="321"/>
    </location>
</feature>
<dbReference type="Pfam" id="PF01757">
    <property type="entry name" value="Acyl_transf_3"/>
    <property type="match status" value="1"/>
</dbReference>
<dbReference type="InterPro" id="IPR043968">
    <property type="entry name" value="SGNH"/>
</dbReference>
<keyword evidence="5" id="KW-1185">Reference proteome</keyword>
<feature type="domain" description="SGNH" evidence="3">
    <location>
        <begin position="444"/>
        <end position="679"/>
    </location>
</feature>
<reference evidence="4 5" key="1">
    <citation type="submission" date="2016-11" db="EMBL/GenBank/DDBJ databases">
        <authorList>
            <person name="Jaros S."/>
            <person name="Januszkiewicz K."/>
            <person name="Wedrychowicz H."/>
        </authorList>
    </citation>
    <scope>NUCLEOTIDE SEQUENCE [LARGE SCALE GENOMIC DNA]</scope>
    <source>
        <strain evidence="4 5">DSM 45627</strain>
    </source>
</reference>
<dbReference type="GO" id="GO:0016747">
    <property type="term" value="F:acyltransferase activity, transferring groups other than amino-acyl groups"/>
    <property type="evidence" value="ECO:0007669"/>
    <property type="project" value="InterPro"/>
</dbReference>
<evidence type="ECO:0000256" key="1">
    <source>
        <dbReference type="SAM" id="Phobius"/>
    </source>
</evidence>
<dbReference type="PANTHER" id="PTHR23028:SF53">
    <property type="entry name" value="ACYL_TRANSF_3 DOMAIN-CONTAINING PROTEIN"/>
    <property type="match status" value="1"/>
</dbReference>
<keyword evidence="4" id="KW-0378">Hydrolase</keyword>
<dbReference type="OrthoDB" id="3404679at2"/>
<feature type="domain" description="Acyltransferase 3" evidence="2">
    <location>
        <begin position="18"/>
        <end position="353"/>
    </location>
</feature>
<evidence type="ECO:0000313" key="5">
    <source>
        <dbReference type="Proteomes" id="UP000186132"/>
    </source>
</evidence>
<dbReference type="Pfam" id="PF19040">
    <property type="entry name" value="SGNH"/>
    <property type="match status" value="1"/>
</dbReference>
<dbReference type="STRING" id="1206085.SAMN05443575_3747"/>
<dbReference type="PANTHER" id="PTHR23028">
    <property type="entry name" value="ACETYLTRANSFERASE"/>
    <property type="match status" value="1"/>
</dbReference>
<keyword evidence="4" id="KW-0012">Acyltransferase</keyword>
<dbReference type="GO" id="GO:0009103">
    <property type="term" value="P:lipopolysaccharide biosynthetic process"/>
    <property type="evidence" value="ECO:0007669"/>
    <property type="project" value="TreeGrafter"/>
</dbReference>
<dbReference type="GO" id="GO:0016020">
    <property type="term" value="C:membrane"/>
    <property type="evidence" value="ECO:0007669"/>
    <property type="project" value="TreeGrafter"/>
</dbReference>
<dbReference type="EMBL" id="FQVU01000005">
    <property type="protein sequence ID" value="SHH33876.1"/>
    <property type="molecule type" value="Genomic_DNA"/>
</dbReference>
<keyword evidence="4" id="KW-0808">Transferase</keyword>
<dbReference type="GO" id="GO:0016787">
    <property type="term" value="F:hydrolase activity"/>
    <property type="evidence" value="ECO:0007669"/>
    <property type="project" value="UniProtKB-KW"/>
</dbReference>
<dbReference type="Proteomes" id="UP000186132">
    <property type="component" value="Unassembled WGS sequence"/>
</dbReference>
<proteinExistence type="predicted"/>
<dbReference type="InterPro" id="IPR050879">
    <property type="entry name" value="Acyltransferase_3"/>
</dbReference>
<feature type="transmembrane region" description="Helical" evidence="1">
    <location>
        <begin position="270"/>
        <end position="291"/>
    </location>
</feature>
<keyword evidence="1" id="KW-0812">Transmembrane</keyword>
<feature type="transmembrane region" description="Helical" evidence="1">
    <location>
        <begin position="83"/>
        <end position="103"/>
    </location>
</feature>
<keyword evidence="1" id="KW-1133">Transmembrane helix</keyword>
<feature type="transmembrane region" description="Helical" evidence="1">
    <location>
        <begin position="186"/>
        <end position="203"/>
    </location>
</feature>
<dbReference type="RefSeq" id="WP_159440902.1">
    <property type="nucleotide sequence ID" value="NZ_FQVU01000005.1"/>
</dbReference>
<feature type="transmembrane region" description="Helical" evidence="1">
    <location>
        <begin position="41"/>
        <end position="62"/>
    </location>
</feature>
<feature type="transmembrane region" description="Helical" evidence="1">
    <location>
        <begin position="156"/>
        <end position="174"/>
    </location>
</feature>
<evidence type="ECO:0000313" key="4">
    <source>
        <dbReference type="EMBL" id="SHH33876.1"/>
    </source>
</evidence>
<name>A0A1M5S5W8_9ACTN</name>
<feature type="transmembrane region" description="Helical" evidence="1">
    <location>
        <begin position="375"/>
        <end position="395"/>
    </location>
</feature>
<dbReference type="InterPro" id="IPR002656">
    <property type="entry name" value="Acyl_transf_3_dom"/>
</dbReference>
<feature type="transmembrane region" description="Helical" evidence="1">
    <location>
        <begin position="20"/>
        <end position="35"/>
    </location>
</feature>
<dbReference type="AlphaFoldDB" id="A0A1M5S5W8"/>
<protein>
    <submittedName>
        <fullName evidence="4">Peptidoglycan/LPS O-acetylase OafA/YrhL, contains acyltransferase and SGNH-hydrolase domains</fullName>
    </submittedName>
</protein>
<organism evidence="4 5">
    <name type="scientific">Jatrophihabitans endophyticus</name>
    <dbReference type="NCBI Taxonomy" id="1206085"/>
    <lineage>
        <taxon>Bacteria</taxon>
        <taxon>Bacillati</taxon>
        <taxon>Actinomycetota</taxon>
        <taxon>Actinomycetes</taxon>
        <taxon>Jatrophihabitantales</taxon>
        <taxon>Jatrophihabitantaceae</taxon>
        <taxon>Jatrophihabitans</taxon>
    </lineage>
</organism>
<evidence type="ECO:0000259" key="2">
    <source>
        <dbReference type="Pfam" id="PF01757"/>
    </source>
</evidence>
<accession>A0A1M5S5W8</accession>
<evidence type="ECO:0000259" key="3">
    <source>
        <dbReference type="Pfam" id="PF19040"/>
    </source>
</evidence>
<feature type="transmembrane region" description="Helical" evidence="1">
    <location>
        <begin position="215"/>
        <end position="234"/>
    </location>
</feature>
<keyword evidence="1" id="KW-0472">Membrane</keyword>
<gene>
    <name evidence="4" type="ORF">SAMN05443575_3747</name>
</gene>
<feature type="transmembrane region" description="Helical" evidence="1">
    <location>
        <begin position="333"/>
        <end position="354"/>
    </location>
</feature>
<sequence>MIDNDVARRGREVFRGDVQGLRAVAVSLVVLYHLWPTALPGGYVGVDVFFVVSGFLITGNLLRAHERDGRVRLLDFWGRRARRLLPAAVVVLVVTWLTSRLVLPATQLAATAEQIRASALYFQNWVLARDSVDYLQADGAASPVQHFWSLSVEEQFYLGWPLLFLAAGGIGALIRRAGGRRRTGGRGVLVLLAAGVVTASLWYSVHETAANPAAAYFVTPTRVWELALGGLLALAPARAMRAAGRVGPLAWLGLAMIGGSAMLVSGTSPFPGWLALVPVLGAALVLVAGGADARLGPARLTSLRPMVFLGGVSYSLYLWHWPAIVLWRAWSGHAVGLVDGLVLIAVSVGLATLTKRFVEDPVRRARLVVRSPFRSLSMATAALLPVVLVSVWLGGQSASTGSLDATHPGAAALTSSVTTLSSASYVPSLAQLTKDTPTGMTASCEADKTTSTVQTCTLGDTTDPQLTVALVGDSHAAQWSDALDKIAKAHHWKLVVATKSGCPFTATEVTTPGQQTAYASCNTWNAALLTSLLTDIEPDVVITSDRSYNAVLPSTTADAASLTKIGNGMATYWKRLEAAGIGVVAIHETPEPGSNLADCLASRTGSASSCTASRSASFSSVSPVTVAAKQLNGAVPVIDLTSLICTDTTCPGAVGNVVVYLDNHHLTSTYTLSLAPYLERALLTKSEDFASRT</sequence>